<protein>
    <submittedName>
        <fullName evidence="9">EamA family transporter</fullName>
    </submittedName>
</protein>
<feature type="transmembrane region" description="Helical" evidence="7">
    <location>
        <begin position="124"/>
        <end position="142"/>
    </location>
</feature>
<feature type="transmembrane region" description="Helical" evidence="7">
    <location>
        <begin position="241"/>
        <end position="260"/>
    </location>
</feature>
<proteinExistence type="inferred from homology"/>
<name>A0ABU9BAV8_9BURK</name>
<evidence type="ECO:0000256" key="1">
    <source>
        <dbReference type="ARBA" id="ARBA00004141"/>
    </source>
</evidence>
<feature type="transmembrane region" description="Helical" evidence="7">
    <location>
        <begin position="70"/>
        <end position="90"/>
    </location>
</feature>
<dbReference type="EMBL" id="JBBUTF010000012">
    <property type="protein sequence ID" value="MEK8027037.1"/>
    <property type="molecule type" value="Genomic_DNA"/>
</dbReference>
<evidence type="ECO:0000313" key="10">
    <source>
        <dbReference type="Proteomes" id="UP001368500"/>
    </source>
</evidence>
<comment type="similarity">
    <text evidence="2">Belongs to the EamA transporter family.</text>
</comment>
<organism evidence="9 10">
    <name type="scientific">Pseudaquabacterium rugosum</name>
    <dbReference type="NCBI Taxonomy" id="2984194"/>
    <lineage>
        <taxon>Bacteria</taxon>
        <taxon>Pseudomonadati</taxon>
        <taxon>Pseudomonadota</taxon>
        <taxon>Betaproteobacteria</taxon>
        <taxon>Burkholderiales</taxon>
        <taxon>Sphaerotilaceae</taxon>
        <taxon>Pseudaquabacterium</taxon>
    </lineage>
</organism>
<reference evidence="9 10" key="1">
    <citation type="submission" date="2024-04" db="EMBL/GenBank/DDBJ databases">
        <title>Novel species of the genus Ideonella isolated from streams.</title>
        <authorList>
            <person name="Lu H."/>
        </authorList>
    </citation>
    <scope>NUCLEOTIDE SEQUENCE [LARGE SCALE GENOMIC DNA]</scope>
    <source>
        <strain evidence="9 10">BYS139W</strain>
    </source>
</reference>
<dbReference type="Proteomes" id="UP001368500">
    <property type="component" value="Unassembled WGS sequence"/>
</dbReference>
<feature type="transmembrane region" description="Helical" evidence="7">
    <location>
        <begin position="266"/>
        <end position="286"/>
    </location>
</feature>
<feature type="transmembrane region" description="Helical" evidence="7">
    <location>
        <begin position="12"/>
        <end position="34"/>
    </location>
</feature>
<keyword evidence="3 7" id="KW-0812">Transmembrane</keyword>
<evidence type="ECO:0000313" key="9">
    <source>
        <dbReference type="EMBL" id="MEK8027037.1"/>
    </source>
</evidence>
<gene>
    <name evidence="9" type="ORF">AACH11_13795</name>
</gene>
<evidence type="ECO:0000256" key="2">
    <source>
        <dbReference type="ARBA" id="ARBA00007362"/>
    </source>
</evidence>
<dbReference type="PANTHER" id="PTHR32322">
    <property type="entry name" value="INNER MEMBRANE TRANSPORTER"/>
    <property type="match status" value="1"/>
</dbReference>
<accession>A0ABU9BAV8</accession>
<dbReference type="InterPro" id="IPR000620">
    <property type="entry name" value="EamA_dom"/>
</dbReference>
<keyword evidence="5 7" id="KW-0472">Membrane</keyword>
<evidence type="ECO:0000256" key="3">
    <source>
        <dbReference type="ARBA" id="ARBA00022692"/>
    </source>
</evidence>
<keyword evidence="10" id="KW-1185">Reference proteome</keyword>
<sequence length="315" mass="32549">MPQPPVAAPWRDVLLTAIAPMIWGSTYIVTSELLPPDRPFTAAVIRVVPAGLLLLAWQRSGLPRAWWPRLLLLAALNIGAFQALLFVAAYRLPGGLAAVLGAVQPLLVLALAWWADGLRPARQALMAAIAGVAGMAALLLSPRTVVDGPGIAAALAGAACMAGGVWLTRRWRPPLPVLALTGWQLLLGGLMLVPLAAVLDAPLPPLGATQIAAYAWLSLAGALLAYALWFRGIARLPPVAVASLGLLSPLTAVLLGWLLLGQAMTGLAGVGLVVVLASVLAVQHSARGDQSASRSSPQASCHITSATTPSSQRQA</sequence>
<comment type="subcellular location">
    <subcellularLocation>
        <location evidence="1">Membrane</location>
        <topology evidence="1">Multi-pass membrane protein</topology>
    </subcellularLocation>
</comment>
<feature type="region of interest" description="Disordered" evidence="6">
    <location>
        <begin position="290"/>
        <end position="315"/>
    </location>
</feature>
<feature type="domain" description="EamA" evidence="8">
    <location>
        <begin position="149"/>
        <end position="281"/>
    </location>
</feature>
<feature type="transmembrane region" description="Helical" evidence="7">
    <location>
        <begin position="96"/>
        <end position="115"/>
    </location>
</feature>
<dbReference type="SUPFAM" id="SSF103481">
    <property type="entry name" value="Multidrug resistance efflux transporter EmrE"/>
    <property type="match status" value="2"/>
</dbReference>
<evidence type="ECO:0000259" key="8">
    <source>
        <dbReference type="Pfam" id="PF00892"/>
    </source>
</evidence>
<evidence type="ECO:0000256" key="7">
    <source>
        <dbReference type="SAM" id="Phobius"/>
    </source>
</evidence>
<dbReference type="RefSeq" id="WP_341374818.1">
    <property type="nucleotide sequence ID" value="NZ_JBBUTF010000012.1"/>
</dbReference>
<keyword evidence="4 7" id="KW-1133">Transmembrane helix</keyword>
<dbReference type="InterPro" id="IPR037185">
    <property type="entry name" value="EmrE-like"/>
</dbReference>
<evidence type="ECO:0000256" key="6">
    <source>
        <dbReference type="SAM" id="MobiDB-lite"/>
    </source>
</evidence>
<feature type="transmembrane region" description="Helical" evidence="7">
    <location>
        <begin position="175"/>
        <end position="199"/>
    </location>
</feature>
<feature type="transmembrane region" description="Helical" evidence="7">
    <location>
        <begin position="148"/>
        <end position="168"/>
    </location>
</feature>
<evidence type="ECO:0000256" key="5">
    <source>
        <dbReference type="ARBA" id="ARBA00023136"/>
    </source>
</evidence>
<feature type="transmembrane region" description="Helical" evidence="7">
    <location>
        <begin position="40"/>
        <end position="58"/>
    </location>
</feature>
<dbReference type="Pfam" id="PF00892">
    <property type="entry name" value="EamA"/>
    <property type="match status" value="2"/>
</dbReference>
<feature type="domain" description="EamA" evidence="8">
    <location>
        <begin position="13"/>
        <end position="138"/>
    </location>
</feature>
<dbReference type="PANTHER" id="PTHR32322:SF2">
    <property type="entry name" value="EAMA DOMAIN-CONTAINING PROTEIN"/>
    <property type="match status" value="1"/>
</dbReference>
<feature type="transmembrane region" description="Helical" evidence="7">
    <location>
        <begin position="211"/>
        <end position="229"/>
    </location>
</feature>
<comment type="caution">
    <text evidence="9">The sequence shown here is derived from an EMBL/GenBank/DDBJ whole genome shotgun (WGS) entry which is preliminary data.</text>
</comment>
<evidence type="ECO:0000256" key="4">
    <source>
        <dbReference type="ARBA" id="ARBA00022989"/>
    </source>
</evidence>
<dbReference type="InterPro" id="IPR050638">
    <property type="entry name" value="AA-Vitamin_Transporters"/>
</dbReference>